<evidence type="ECO:0000313" key="9">
    <source>
        <dbReference type="EMBL" id="SDO53041.1"/>
    </source>
</evidence>
<dbReference type="Gene3D" id="3.40.50.720">
    <property type="entry name" value="NAD(P)-binding Rossmann-like Domain"/>
    <property type="match status" value="3"/>
</dbReference>
<comment type="function">
    <text evidence="5">Catalyzes the two-step NADP-dependent conversion of GDP-4-dehydro-6-deoxy-D-mannose to GDP-fucose, involving an epimerase and a reductase reaction.</text>
</comment>
<dbReference type="RefSeq" id="WP_091854892.1">
    <property type="nucleotide sequence ID" value="NZ_FNIW01000024.1"/>
</dbReference>
<dbReference type="PANTHER" id="PTHR43238:SF1">
    <property type="entry name" value="GDP-L-FUCOSE SYNTHASE"/>
    <property type="match status" value="1"/>
</dbReference>
<dbReference type="InterPro" id="IPR001509">
    <property type="entry name" value="Epimerase_deHydtase"/>
</dbReference>
<dbReference type="SUPFAM" id="SSF51735">
    <property type="entry name" value="NAD(P)-binding Rossmann-fold domains"/>
    <property type="match status" value="1"/>
</dbReference>
<comment type="caution">
    <text evidence="9">The sequence shown here is derived from an EMBL/GenBank/DDBJ whole genome shotgun (WGS) entry which is preliminary data.</text>
</comment>
<feature type="binding site" evidence="5">
    <location>
        <position position="181"/>
    </location>
    <ligand>
        <name>NADP(+)</name>
        <dbReference type="ChEBI" id="CHEBI:58349"/>
    </ligand>
</feature>
<proteinExistence type="inferred from homology"/>
<keyword evidence="7" id="KW-0812">Transmembrane</keyword>
<feature type="active site" description="Proton donor/acceptor" evidence="5">
    <location>
        <position position="138"/>
    </location>
</feature>
<keyword evidence="2 5" id="KW-0521">NADP</keyword>
<keyword evidence="7" id="KW-1133">Transmembrane helix</keyword>
<dbReference type="Pfam" id="PF01370">
    <property type="entry name" value="Epimerase"/>
    <property type="match status" value="2"/>
</dbReference>
<evidence type="ECO:0000313" key="10">
    <source>
        <dbReference type="Proteomes" id="UP000199134"/>
    </source>
</evidence>
<dbReference type="HAMAP" id="MF_00956">
    <property type="entry name" value="GDP_fucose_synth"/>
    <property type="match status" value="1"/>
</dbReference>
<keyword evidence="3 5" id="KW-0560">Oxidoreductase</keyword>
<keyword evidence="7" id="KW-0472">Membrane</keyword>
<dbReference type="FunFam" id="3.40.50.720:FF:000394">
    <property type="entry name" value="GDP-L-fucose synthase"/>
    <property type="match status" value="1"/>
</dbReference>
<feature type="binding site" evidence="5">
    <location>
        <begin position="165"/>
        <end position="168"/>
    </location>
    <ligand>
        <name>NADP(+)</name>
        <dbReference type="ChEBI" id="CHEBI:58349"/>
    </ligand>
</feature>
<protein>
    <recommendedName>
        <fullName evidence="5">GDP-L-fucose synthase</fullName>
        <ecNumber evidence="5">1.1.1.271</ecNumber>
    </recommendedName>
    <alternativeName>
        <fullName evidence="5">GDP-4-keto-6-deoxy-D-mannose-3,5-epimerase-4-reductase</fullName>
    </alternativeName>
</protein>
<evidence type="ECO:0000256" key="4">
    <source>
        <dbReference type="ARBA" id="ARBA00023235"/>
    </source>
</evidence>
<dbReference type="OrthoDB" id="9811425at2"/>
<dbReference type="EC" id="1.1.1.271" evidence="5"/>
<feature type="region of interest" description="Disordered" evidence="6">
    <location>
        <begin position="219"/>
        <end position="253"/>
    </location>
</feature>
<evidence type="ECO:0000256" key="1">
    <source>
        <dbReference type="ARBA" id="ARBA00005959"/>
    </source>
</evidence>
<evidence type="ECO:0000256" key="3">
    <source>
        <dbReference type="ARBA" id="ARBA00023002"/>
    </source>
</evidence>
<dbReference type="Gene3D" id="3.90.25.10">
    <property type="entry name" value="UDP-galactose 4-epimerase, domain 1"/>
    <property type="match status" value="3"/>
</dbReference>
<dbReference type="CDD" id="cd05239">
    <property type="entry name" value="GDP_FS_SDR_e"/>
    <property type="match status" value="1"/>
</dbReference>
<evidence type="ECO:0000256" key="6">
    <source>
        <dbReference type="SAM" id="MobiDB-lite"/>
    </source>
</evidence>
<keyword evidence="5" id="KW-0511">Multifunctional enzyme</keyword>
<feature type="binding site" evidence="5">
    <location>
        <position position="189"/>
    </location>
    <ligand>
        <name>substrate</name>
    </ligand>
</feature>
<dbReference type="Proteomes" id="UP000199134">
    <property type="component" value="Unassembled WGS sequence"/>
</dbReference>
<feature type="binding site" evidence="5">
    <location>
        <position position="387"/>
    </location>
    <ligand>
        <name>substrate</name>
    </ligand>
</feature>
<feature type="domain" description="NAD-dependent epimerase/dehydratase" evidence="8">
    <location>
        <begin position="8"/>
        <end position="194"/>
    </location>
</feature>
<dbReference type="GO" id="GO:0016853">
    <property type="term" value="F:isomerase activity"/>
    <property type="evidence" value="ECO:0007669"/>
    <property type="project" value="UniProtKB-KW"/>
</dbReference>
<dbReference type="EMBL" id="FNIW01000024">
    <property type="protein sequence ID" value="SDO53041.1"/>
    <property type="molecule type" value="Genomic_DNA"/>
</dbReference>
<dbReference type="GO" id="GO:0070401">
    <property type="term" value="F:NADP+ binding"/>
    <property type="evidence" value="ECO:0007669"/>
    <property type="project" value="UniProtKB-UniRule"/>
</dbReference>
<evidence type="ECO:0000256" key="2">
    <source>
        <dbReference type="ARBA" id="ARBA00022857"/>
    </source>
</evidence>
<evidence type="ECO:0000259" key="8">
    <source>
        <dbReference type="Pfam" id="PF01370"/>
    </source>
</evidence>
<dbReference type="GO" id="GO:0042351">
    <property type="term" value="P:'de novo' GDP-L-fucose biosynthetic process"/>
    <property type="evidence" value="ECO:0007669"/>
    <property type="project" value="UniProtKB-UniRule"/>
</dbReference>
<feature type="binding site" evidence="5">
    <location>
        <position position="142"/>
    </location>
    <ligand>
        <name>NADP(+)</name>
        <dbReference type="ChEBI" id="CHEBI:58349"/>
    </ligand>
</feature>
<feature type="binding site" evidence="5">
    <location>
        <position position="279"/>
    </location>
    <ligand>
        <name>substrate</name>
    </ligand>
</feature>
<accession>A0A1H0KBA0</accession>
<dbReference type="InterPro" id="IPR036291">
    <property type="entry name" value="NAD(P)-bd_dom_sf"/>
</dbReference>
<dbReference type="PANTHER" id="PTHR43238">
    <property type="entry name" value="GDP-L-FUCOSE SYNTHASE"/>
    <property type="match status" value="1"/>
</dbReference>
<dbReference type="InterPro" id="IPR028614">
    <property type="entry name" value="GDP_fucose/colitose_synth"/>
</dbReference>
<feature type="transmembrane region" description="Helical" evidence="7">
    <location>
        <begin position="60"/>
        <end position="77"/>
    </location>
</feature>
<feature type="compositionally biased region" description="Low complexity" evidence="6">
    <location>
        <begin position="219"/>
        <end position="246"/>
    </location>
</feature>
<feature type="site" description="Important for catalytic activity" evidence="5">
    <location>
        <position position="111"/>
    </location>
</feature>
<feature type="domain" description="NAD-dependent epimerase/dehydratase" evidence="8">
    <location>
        <begin position="275"/>
        <end position="305"/>
    </location>
</feature>
<evidence type="ECO:0000256" key="7">
    <source>
        <dbReference type="SAM" id="Phobius"/>
    </source>
</evidence>
<name>A0A1H0KBA0_9BACT</name>
<dbReference type="GO" id="GO:0050577">
    <property type="term" value="F:GDP-L-fucose synthase activity"/>
    <property type="evidence" value="ECO:0007669"/>
    <property type="project" value="UniProtKB-UniRule"/>
</dbReference>
<feature type="binding site" evidence="5">
    <location>
        <position position="286"/>
    </location>
    <ligand>
        <name>substrate</name>
    </ligand>
</feature>
<keyword evidence="4 5" id="KW-0413">Isomerase</keyword>
<comment type="similarity">
    <text evidence="1 5">Belongs to the NAD(P)-dependent epimerase/dehydratase family. Fucose synthase subfamily.</text>
</comment>
<comment type="pathway">
    <text evidence="5">Nucleotide-sugar biosynthesis; GDP-L-fucose biosynthesis via de novo pathway; GDP-L-fucose from GDP-alpha-D-mannose: step 2/2.</text>
</comment>
<feature type="site" description="Important for catalytic activity" evidence="5">
    <location>
        <position position="109"/>
    </location>
</feature>
<comment type="catalytic activity">
    <reaction evidence="5">
        <text>GDP-beta-L-fucose + NADP(+) = GDP-4-dehydro-alpha-D-rhamnose + NADPH + H(+)</text>
        <dbReference type="Rhea" id="RHEA:18885"/>
        <dbReference type="ChEBI" id="CHEBI:15378"/>
        <dbReference type="ChEBI" id="CHEBI:57273"/>
        <dbReference type="ChEBI" id="CHEBI:57783"/>
        <dbReference type="ChEBI" id="CHEBI:57964"/>
        <dbReference type="ChEBI" id="CHEBI:58349"/>
        <dbReference type="EC" id="1.1.1.271"/>
    </reaction>
</comment>
<reference evidence="10" key="1">
    <citation type="submission" date="2016-10" db="EMBL/GenBank/DDBJ databases">
        <authorList>
            <person name="de Groot N.N."/>
        </authorList>
    </citation>
    <scope>NUCLEOTIDE SEQUENCE [LARGE SCALE GENOMIC DNA]</scope>
    <source>
        <strain evidence="10">BP1-145</strain>
    </source>
</reference>
<feature type="binding site" evidence="5">
    <location>
        <begin position="12"/>
        <end position="18"/>
    </location>
    <ligand>
        <name>NADP(+)</name>
        <dbReference type="ChEBI" id="CHEBI:58349"/>
    </ligand>
</feature>
<evidence type="ECO:0000256" key="5">
    <source>
        <dbReference type="HAMAP-Rule" id="MF_00956"/>
    </source>
</evidence>
<dbReference type="AlphaFoldDB" id="A0A1H0KBA0"/>
<gene>
    <name evidence="5" type="primary">fcl</name>
    <name evidence="9" type="ORF">SAMN04487900_12441</name>
</gene>
<sequence>MLDKSSKIYVAGHNGLVGSAIWNNLKSRGYTNLVGRSHKELDLTDQVAVKAFFDEEQPDAVVLAAAFVGGIMANMLYRADFIMMNMKIQCNVISEAYAHGVKKLLFLGSTCIYPKNAPQPMKEDCLLTSPLEYTNEEYAIAKIAGLKMCESYNLQYGTNYIAVMPTNLYGPNDNFHLENSHVMPAMMRKVYLAKLIHDGAWDKIAIDLNKRPVEGVTGEGLTNTNLTNNTNKIDSSDSGNSCSSKDNPCHPCNPCSSKREEVLRVLAKYGIYDNRVVLWGTGKPLREFLWSEDMADASVHVLLNVNFSDIIGIEKYSSVHYGASTDGAVDRNHSTGRGGYIPSLGEIRNCHINVGTGKELTIRELSELVVKAVGFEGTVEFDASKPDGTMRKLIDVTKLHSLGWTHKVEIEDGVAKLFQWYKDSLEK</sequence>
<organism evidence="9 10">
    <name type="scientific">Prevotella communis</name>
    <dbReference type="NCBI Taxonomy" id="2913614"/>
    <lineage>
        <taxon>Bacteria</taxon>
        <taxon>Pseudomonadati</taxon>
        <taxon>Bacteroidota</taxon>
        <taxon>Bacteroidia</taxon>
        <taxon>Bacteroidales</taxon>
        <taxon>Prevotellaceae</taxon>
        <taxon>Prevotella</taxon>
    </lineage>
</organism>
<dbReference type="UniPathway" id="UPA00128">
    <property type="reaction ID" value="UER00191"/>
</dbReference>
<feature type="binding site" evidence="5">
    <location>
        <begin position="107"/>
        <end position="110"/>
    </location>
    <ligand>
        <name>NADP(+)</name>
        <dbReference type="ChEBI" id="CHEBI:58349"/>
    </ligand>
</feature>